<dbReference type="Pfam" id="PF00057">
    <property type="entry name" value="Ldl_recept_a"/>
    <property type="match status" value="1"/>
</dbReference>
<keyword evidence="3" id="KW-1133">Transmembrane helix</keyword>
<dbReference type="STRING" id="947166.A0A1D1W3Q9"/>
<reference evidence="4 5" key="1">
    <citation type="journal article" date="2016" name="Nat. Commun.">
        <title>Extremotolerant tardigrade genome and improved radiotolerance of human cultured cells by tardigrade-unique protein.</title>
        <authorList>
            <person name="Hashimoto T."/>
            <person name="Horikawa D.D."/>
            <person name="Saito Y."/>
            <person name="Kuwahara H."/>
            <person name="Kozuka-Hata H."/>
            <person name="Shin-I T."/>
            <person name="Minakuchi Y."/>
            <person name="Ohishi K."/>
            <person name="Motoyama A."/>
            <person name="Aizu T."/>
            <person name="Enomoto A."/>
            <person name="Kondo K."/>
            <person name="Tanaka S."/>
            <person name="Hara Y."/>
            <person name="Koshikawa S."/>
            <person name="Sagara H."/>
            <person name="Miura T."/>
            <person name="Yokobori S."/>
            <person name="Miyagawa K."/>
            <person name="Suzuki Y."/>
            <person name="Kubo T."/>
            <person name="Oyama M."/>
            <person name="Kohara Y."/>
            <person name="Fujiyama A."/>
            <person name="Arakawa K."/>
            <person name="Katayama T."/>
            <person name="Toyoda A."/>
            <person name="Kunieda T."/>
        </authorList>
    </citation>
    <scope>NUCLEOTIDE SEQUENCE [LARGE SCALE GENOMIC DNA]</scope>
    <source>
        <strain evidence="4 5">YOKOZUNA-1</strain>
    </source>
</reference>
<sequence length="281" mass="30868">MSSPTAVRRHSRSFRKDCLRLSPIVTMFLRHSTHLLATNAGATRWNCQRMGFTMVLGRHDVPSLSVVFLLGFLLTAVISSPMSFAGRFHHPSALNPHLLGNYLAESPNNDYDMPYRLMQQWKRKIDPACPATEPFLCPGSPTKCISLGFVCDGSNDCPSGYDENKAVCSAAKRPPVKETATFLNSLMKSHGADFLQKIFGNDAANLGETTRIAVLLSESPTIDDFAASGKLKPENAERFRNIVVATEKGNSGELRAMGFSDSEMADIKFFLDKLIATGFVN</sequence>
<evidence type="ECO:0000256" key="2">
    <source>
        <dbReference type="PROSITE-ProRule" id="PRU00124"/>
    </source>
</evidence>
<dbReference type="PROSITE" id="PS50068">
    <property type="entry name" value="LDLRA_2"/>
    <property type="match status" value="1"/>
</dbReference>
<dbReference type="OrthoDB" id="6239681at2759"/>
<accession>A0A1D1W3Q9</accession>
<evidence type="ECO:0008006" key="6">
    <source>
        <dbReference type="Google" id="ProtNLM"/>
    </source>
</evidence>
<organism evidence="4 5">
    <name type="scientific">Ramazzottius varieornatus</name>
    <name type="common">Water bear</name>
    <name type="synonym">Tardigrade</name>
    <dbReference type="NCBI Taxonomy" id="947166"/>
    <lineage>
        <taxon>Eukaryota</taxon>
        <taxon>Metazoa</taxon>
        <taxon>Ecdysozoa</taxon>
        <taxon>Tardigrada</taxon>
        <taxon>Eutardigrada</taxon>
        <taxon>Parachela</taxon>
        <taxon>Hypsibioidea</taxon>
        <taxon>Ramazzottiidae</taxon>
        <taxon>Ramazzottius</taxon>
    </lineage>
</organism>
<evidence type="ECO:0000256" key="3">
    <source>
        <dbReference type="SAM" id="Phobius"/>
    </source>
</evidence>
<keyword evidence="1" id="KW-1015">Disulfide bond</keyword>
<dbReference type="CDD" id="cd00112">
    <property type="entry name" value="LDLa"/>
    <property type="match status" value="1"/>
</dbReference>
<name>A0A1D1W3Q9_RAMVA</name>
<keyword evidence="5" id="KW-1185">Reference proteome</keyword>
<evidence type="ECO:0000313" key="5">
    <source>
        <dbReference type="Proteomes" id="UP000186922"/>
    </source>
</evidence>
<keyword evidence="3" id="KW-0812">Transmembrane</keyword>
<dbReference type="Gene3D" id="2.40.128.620">
    <property type="match status" value="1"/>
</dbReference>
<dbReference type="AlphaFoldDB" id="A0A1D1W3Q9"/>
<dbReference type="Proteomes" id="UP000186922">
    <property type="component" value="Unassembled WGS sequence"/>
</dbReference>
<dbReference type="InterPro" id="IPR036055">
    <property type="entry name" value="LDL_receptor-like_sf"/>
</dbReference>
<evidence type="ECO:0000256" key="1">
    <source>
        <dbReference type="ARBA" id="ARBA00023157"/>
    </source>
</evidence>
<comment type="caution">
    <text evidence="4">The sequence shown here is derived from an EMBL/GenBank/DDBJ whole genome shotgun (WGS) entry which is preliminary data.</text>
</comment>
<dbReference type="PANTHER" id="PTHR20967">
    <property type="entry name" value="PROHORMONE-4"/>
    <property type="match status" value="1"/>
</dbReference>
<keyword evidence="3" id="KW-0472">Membrane</keyword>
<dbReference type="SUPFAM" id="SSF57424">
    <property type="entry name" value="LDL receptor-like module"/>
    <property type="match status" value="1"/>
</dbReference>
<feature type="transmembrane region" description="Helical" evidence="3">
    <location>
        <begin position="61"/>
        <end position="79"/>
    </location>
</feature>
<dbReference type="SMART" id="SM00192">
    <property type="entry name" value="LDLa"/>
    <property type="match status" value="1"/>
</dbReference>
<dbReference type="InterPro" id="IPR053103">
    <property type="entry name" value="IDLSRF-like_peptide"/>
</dbReference>
<dbReference type="EMBL" id="BDGG01000016">
    <property type="protein sequence ID" value="GAV08130.1"/>
    <property type="molecule type" value="Genomic_DNA"/>
</dbReference>
<gene>
    <name evidence="4" type="primary">RvY_17869</name>
    <name evidence="4" type="synonym">RvY_17869.1</name>
    <name evidence="4" type="ORF">RvY_17869-1</name>
</gene>
<protein>
    <recommendedName>
        <fullName evidence="6">Prohormone-4</fullName>
    </recommendedName>
</protein>
<comment type="caution">
    <text evidence="2">Lacks conserved residue(s) required for the propagation of feature annotation.</text>
</comment>
<evidence type="ECO:0000313" key="4">
    <source>
        <dbReference type="EMBL" id="GAV08130.1"/>
    </source>
</evidence>
<dbReference type="PANTHER" id="PTHR20967:SF0">
    <property type="entry name" value="PROHORMONE-4"/>
    <property type="match status" value="1"/>
</dbReference>
<dbReference type="InterPro" id="IPR002172">
    <property type="entry name" value="LDrepeatLR_classA_rpt"/>
</dbReference>
<proteinExistence type="predicted"/>